<proteinExistence type="predicted"/>
<name>V7BPE6_PHAVU</name>
<accession>V7BPE6</accession>
<feature type="compositionally biased region" description="Polar residues" evidence="1">
    <location>
        <begin position="103"/>
        <end position="120"/>
    </location>
</feature>
<organism evidence="2 3">
    <name type="scientific">Phaseolus vulgaris</name>
    <name type="common">Kidney bean</name>
    <name type="synonym">French bean</name>
    <dbReference type="NCBI Taxonomy" id="3885"/>
    <lineage>
        <taxon>Eukaryota</taxon>
        <taxon>Viridiplantae</taxon>
        <taxon>Streptophyta</taxon>
        <taxon>Embryophyta</taxon>
        <taxon>Tracheophyta</taxon>
        <taxon>Spermatophyta</taxon>
        <taxon>Magnoliopsida</taxon>
        <taxon>eudicotyledons</taxon>
        <taxon>Gunneridae</taxon>
        <taxon>Pentapetalae</taxon>
        <taxon>rosids</taxon>
        <taxon>fabids</taxon>
        <taxon>Fabales</taxon>
        <taxon>Fabaceae</taxon>
        <taxon>Papilionoideae</taxon>
        <taxon>50 kb inversion clade</taxon>
        <taxon>NPAAA clade</taxon>
        <taxon>indigoferoid/millettioid clade</taxon>
        <taxon>Phaseoleae</taxon>
        <taxon>Phaseolus</taxon>
    </lineage>
</organism>
<dbReference type="Proteomes" id="UP000000226">
    <property type="component" value="Chromosome 6"/>
</dbReference>
<protein>
    <submittedName>
        <fullName evidence="2">Uncharacterized protein</fullName>
    </submittedName>
</protein>
<dbReference type="EMBL" id="CM002293">
    <property type="protein sequence ID" value="ESW18925.1"/>
    <property type="molecule type" value="Genomic_DNA"/>
</dbReference>
<evidence type="ECO:0000313" key="2">
    <source>
        <dbReference type="EMBL" id="ESW18925.1"/>
    </source>
</evidence>
<dbReference type="Gramene" id="ESW18925">
    <property type="protein sequence ID" value="ESW18925"/>
    <property type="gene ID" value="PHAVU_006G082900g"/>
</dbReference>
<feature type="region of interest" description="Disordered" evidence="1">
    <location>
        <begin position="84"/>
        <end position="120"/>
    </location>
</feature>
<evidence type="ECO:0000313" key="3">
    <source>
        <dbReference type="Proteomes" id="UP000000226"/>
    </source>
</evidence>
<feature type="compositionally biased region" description="Low complexity" evidence="1">
    <location>
        <begin position="88"/>
        <end position="102"/>
    </location>
</feature>
<dbReference type="AlphaFoldDB" id="V7BPE6"/>
<gene>
    <name evidence="2" type="ORF">PHAVU_006G082900g</name>
</gene>
<reference evidence="3" key="1">
    <citation type="journal article" date="2014" name="Nat. Genet.">
        <title>A reference genome for common bean and genome-wide analysis of dual domestications.</title>
        <authorList>
            <person name="Schmutz J."/>
            <person name="McClean P.E."/>
            <person name="Mamidi S."/>
            <person name="Wu G.A."/>
            <person name="Cannon S.B."/>
            <person name="Grimwood J."/>
            <person name="Jenkins J."/>
            <person name="Shu S."/>
            <person name="Song Q."/>
            <person name="Chavarro C."/>
            <person name="Torres-Torres M."/>
            <person name="Geffroy V."/>
            <person name="Moghaddam S.M."/>
            <person name="Gao D."/>
            <person name="Abernathy B."/>
            <person name="Barry K."/>
            <person name="Blair M."/>
            <person name="Brick M.A."/>
            <person name="Chovatia M."/>
            <person name="Gepts P."/>
            <person name="Goodstein D.M."/>
            <person name="Gonzales M."/>
            <person name="Hellsten U."/>
            <person name="Hyten D.L."/>
            <person name="Jia G."/>
            <person name="Kelly J.D."/>
            <person name="Kudrna D."/>
            <person name="Lee R."/>
            <person name="Richard M.M."/>
            <person name="Miklas P.N."/>
            <person name="Osorno J.M."/>
            <person name="Rodrigues J."/>
            <person name="Thareau V."/>
            <person name="Urrea C.A."/>
            <person name="Wang M."/>
            <person name="Yu Y."/>
            <person name="Zhang M."/>
            <person name="Wing R.A."/>
            <person name="Cregan P.B."/>
            <person name="Rokhsar D.S."/>
            <person name="Jackson S.A."/>
        </authorList>
    </citation>
    <scope>NUCLEOTIDE SEQUENCE [LARGE SCALE GENOMIC DNA]</scope>
    <source>
        <strain evidence="3">cv. G19833</strain>
    </source>
</reference>
<evidence type="ECO:0000256" key="1">
    <source>
        <dbReference type="SAM" id="MobiDB-lite"/>
    </source>
</evidence>
<sequence length="170" mass="19497">MNIVEHKCVTYVTDIVQPKTHTDTVYVKDIVYVTGFQTDIVEHEYVTDTVEHEYATDVVEHTYVMDIVEHTYVTGVDNRYTSFRKSKPSSSSCNQNSGTSDSFKNGNNGKQNFSHASLNSFNPNQNFTATKFQSVARSGNLHSSTRIGTNHSDYSMQNNFYIHHHHHHYR</sequence>
<keyword evidence="3" id="KW-1185">Reference proteome</keyword>